<evidence type="ECO:0000313" key="8">
    <source>
        <dbReference type="Proteomes" id="UP001472677"/>
    </source>
</evidence>
<feature type="domain" description="Disease resistance R13L4/SHOC-2-like LRR" evidence="6">
    <location>
        <begin position="518"/>
        <end position="773"/>
    </location>
</feature>
<evidence type="ECO:0000256" key="2">
    <source>
        <dbReference type="ARBA" id="ARBA00022614"/>
    </source>
</evidence>
<keyword evidence="3" id="KW-0677">Repeat</keyword>
<name>A0ABR2B088_9ROSI</name>
<dbReference type="PROSITE" id="PS51450">
    <property type="entry name" value="LRR"/>
    <property type="match status" value="2"/>
</dbReference>
<proteinExistence type="inferred from homology"/>
<dbReference type="PANTHER" id="PTHR48062:SF21">
    <property type="entry name" value="RECEPTOR-LIKE PROTEIN 12"/>
    <property type="match status" value="1"/>
</dbReference>
<dbReference type="EMBL" id="JBBPBM010000223">
    <property type="protein sequence ID" value="KAK8500151.1"/>
    <property type="molecule type" value="Genomic_DNA"/>
</dbReference>
<evidence type="ECO:0000256" key="5">
    <source>
        <dbReference type="SAM" id="Phobius"/>
    </source>
</evidence>
<dbReference type="Pfam" id="PF23598">
    <property type="entry name" value="LRR_14"/>
    <property type="match status" value="2"/>
</dbReference>
<organism evidence="7 8">
    <name type="scientific">Hibiscus sabdariffa</name>
    <name type="common">roselle</name>
    <dbReference type="NCBI Taxonomy" id="183260"/>
    <lineage>
        <taxon>Eukaryota</taxon>
        <taxon>Viridiplantae</taxon>
        <taxon>Streptophyta</taxon>
        <taxon>Embryophyta</taxon>
        <taxon>Tracheophyta</taxon>
        <taxon>Spermatophyta</taxon>
        <taxon>Magnoliopsida</taxon>
        <taxon>eudicotyledons</taxon>
        <taxon>Gunneridae</taxon>
        <taxon>Pentapetalae</taxon>
        <taxon>rosids</taxon>
        <taxon>malvids</taxon>
        <taxon>Malvales</taxon>
        <taxon>Malvaceae</taxon>
        <taxon>Malvoideae</taxon>
        <taxon>Hibiscus</taxon>
    </lineage>
</organism>
<keyword evidence="5" id="KW-0472">Membrane</keyword>
<dbReference type="SMART" id="SM00369">
    <property type="entry name" value="LRR_TYP"/>
    <property type="match status" value="28"/>
</dbReference>
<sequence length="2293" mass="256404">MNFLERGGRGGPFDRSIKGPRLQYCLHIHSTVSKQMESRCLAMLFLVLWFLMSGGGEGCLEEERVALSLLKPFFPFIDSTFGGPGGLNYFYYDVGEDYDSVEEKESSIDCCKWERVECNPTTGRLTHLFLNLTHQFDVIYDEYQYHREKWYLNASLFLPFEELQYLSLSGNSIAGCVADQGFERKQYLVTIIYFTSLKSLNLQGCGLEGTVDLLEFNTLTNLEELYLDGNGIEGIESSFQEKGEMRLNKLEVLGLAQNQITNTIFSSLAALPNLKSLDLYLNKLKGSIDVKDLNALSNLEELSLSANEVTEFIPSQELRLMNLKVLNLLGNPLDNSILATLGRLSNLKTLYFGIIHLYGSIDIAQMDGLKNLEELGMACYPEWPNLTNLEELVLRDSSIPFNFLGTLPSLKQLYMDDCYLDDSHFMQDTFKLKNLETMRISGTILGNNFFKRIGAMSSLKILNLDYYGLNDISQSQELDDLSGLNSLSLEKMDINCYSRDDHYSPVNNFLQNFGTKLSLKFLRLSSCGLNDTLQSQGFCGLTNLRVLDMSNNHLMGNLPECISNFTSLESLDLSSNHFSGQVSVFESLTSLKQLRLSDNYFHIPSSLGPFFNLSELTHFYADNNTIYAESQMQALVPTFQLNAISLSCCGDVGQLPQFLYHQRNLRLVDLSNLNLTGEFPNWLLQNNTNLQSLNLANNSFLGSFELPFLPHTNLSSLDISKNFFHGKLPTEIGAKLPSLSDLNMSNNHFHGGIPASIGDLNSLRYLDLSDNQLSGGLPEHLVMGCSSLSSLILSNNRLQGQMFSSKFNLTYLWELRLDGNHFSGKIPDSLSNCSRLSTLDVSNNELVGGIPRWMENMSSLSTLDLSNNEISGKIPKWMGSMSSLKEIVMARNHLEGPFPEEFCLLNLHLKLLDLSVNNISGQIPSCFSPLLISQVHLSRNKLQGPLTNAFRYSTILVTLDLSNNHLTGNIPNWIGNLSQLSYLLLNNNHFEGRIPFQLCNLDHLSLIDLSNNNLSVSSSSSFSMDQPIEFTSKNMSYSYKGRVLTYLSGIDLSCNKLTGEIPREVNNFRNIYALNLSHNSLIGTIPLAFSDLKQIESLDLSHNNLSGTIPPQLVGLYSLSYFSVAYNNLSGSTPVFTAQFATFEESSYVGNPLLCGKPLPKNCSTSGQSPSSLTKESTDNGLIDMTSFYASFVASYVVVILSIASVLYINPYWRQAWFYHYCLHIHNTGKTMTLDYNFDVWHLNVSLFLPFQELQSLYLSGNGIAGCVAHQGFDKLSSELDKLENLDLSNNRFNDSILASISIKMLSKLNNLEILNLSNIPFGNNIMWQLQDFTSLKSLNLQNCGIEGVVDLMEFNTLENLNELELGYNKIESLGSSFQDKGQLKLNKLEVLGLSGNQFTNSIFSSLRALPNLKSLYLDFNKLRGPINVKDLNVLTNLEELMLWSNGITEVVPSQELRLMNLSILNLIDNPLDNSKLSSLGRLSTLKILSFGSTKLKISINITDIDGLRNLEEMHVDCSSDTDCSFSLQSLELFPSLKALYLFGFSFDETDSYSQNNSLRLRNLETLYIYESSLGNNFFQKIGAMPSLKILTLASCELNGTLHSQGFCGLTNLRELNMEGNNLKGNLPSCFSNFTSLESLNLYYNQFSGDVCALESLTSLKELRLSNNYFRIPSSLRPFFNLSELEHFSVDNNVVYTESEMQSSVPRFQLKGIGLTCCGDAGQVPRFLYHQRDLRFVHLSNVNLTGEFPNWLLQNNTNLLSLNLANNSLLGAFELPFLPHTGLSYLDISRNFLHGKLPTEIGAKLPSLSYLKMSRNQFHGSIPASIGDLNSLEYLDLSHNQLSGGLPEHLVMGCSSLFSLTLSNNSLQGQMFSSKFNLTNLRELRLDGNHFSGKIPDSLSNCTWLSTLDVSNNELSGEIPRWMGRMSSLKEIVMANNHLEGPFPMEFCHPDLGLELLDLSMNNICGHIPSCFSPLWIGQVHLSSNKLQGPLTDAFRNSTILVTLDLSNNHLTGNIPNWIGNLSQLSFLLLNNNFFEGGIPIQLCNLGHLSLIDLSNNNLSGAIPPCLMITTLNETSQDYVRYVTTVARAPADPYSLDEPVQFTSKNKSYSYKGRLLTYLSGIDLSCNKLTGPIPLAFSDLKQIESLDLSHNNLSGKIPPQLVGLYSLSYFSVAYNNFSGSTPQMVAQFSTFDESSYIGNPLLCGKPLPKNCSTSRPSPFLLLEGSTDKGFLDMTAFYASFVASYVVVILSIASVLYINPYWRRAWFYHTGEISKCCYYFLEDHILPRRFHCGN</sequence>
<evidence type="ECO:0000256" key="4">
    <source>
        <dbReference type="ARBA" id="ARBA00023170"/>
    </source>
</evidence>
<dbReference type="InterPro" id="IPR051502">
    <property type="entry name" value="RLP_Defense_Trigger"/>
</dbReference>
<comment type="caution">
    <text evidence="7">The sequence shown here is derived from an EMBL/GenBank/DDBJ whole genome shotgun (WGS) entry which is preliminary data.</text>
</comment>
<dbReference type="PANTHER" id="PTHR48062">
    <property type="entry name" value="RECEPTOR-LIKE PROTEIN 14"/>
    <property type="match status" value="1"/>
</dbReference>
<dbReference type="SUPFAM" id="SSF52047">
    <property type="entry name" value="RNI-like"/>
    <property type="match status" value="1"/>
</dbReference>
<evidence type="ECO:0000259" key="6">
    <source>
        <dbReference type="Pfam" id="PF23598"/>
    </source>
</evidence>
<dbReference type="Gene3D" id="3.80.10.10">
    <property type="entry name" value="Ribonuclease Inhibitor"/>
    <property type="match status" value="12"/>
</dbReference>
<feature type="transmembrane region" description="Helical" evidence="5">
    <location>
        <begin position="2235"/>
        <end position="2257"/>
    </location>
</feature>
<keyword evidence="5" id="KW-0812">Transmembrane</keyword>
<dbReference type="InterPro" id="IPR055414">
    <property type="entry name" value="LRR_R13L4/SHOC2-like"/>
</dbReference>
<protein>
    <recommendedName>
        <fullName evidence="6">Disease resistance R13L4/SHOC-2-like LRR domain-containing protein</fullName>
    </recommendedName>
</protein>
<feature type="domain" description="Disease resistance R13L4/SHOC-2-like LRR" evidence="6">
    <location>
        <begin position="190"/>
        <end position="500"/>
    </location>
</feature>
<dbReference type="InterPro" id="IPR003591">
    <property type="entry name" value="Leu-rich_rpt_typical-subtyp"/>
</dbReference>
<comment type="similarity">
    <text evidence="1">Belongs to the RLP family.</text>
</comment>
<dbReference type="Pfam" id="PF13855">
    <property type="entry name" value="LRR_8"/>
    <property type="match status" value="5"/>
</dbReference>
<evidence type="ECO:0000256" key="1">
    <source>
        <dbReference type="ARBA" id="ARBA00009592"/>
    </source>
</evidence>
<evidence type="ECO:0000313" key="7">
    <source>
        <dbReference type="EMBL" id="KAK8500151.1"/>
    </source>
</evidence>
<dbReference type="SMART" id="SM00365">
    <property type="entry name" value="LRR_SD22"/>
    <property type="match status" value="15"/>
</dbReference>
<evidence type="ECO:0000256" key="3">
    <source>
        <dbReference type="ARBA" id="ARBA00022737"/>
    </source>
</evidence>
<dbReference type="Proteomes" id="UP001472677">
    <property type="component" value="Unassembled WGS sequence"/>
</dbReference>
<dbReference type="PRINTS" id="PR00019">
    <property type="entry name" value="LEURICHRPT"/>
</dbReference>
<keyword evidence="8" id="KW-1185">Reference proteome</keyword>
<keyword evidence="2" id="KW-0433">Leucine-rich repeat</keyword>
<keyword evidence="4" id="KW-0675">Receptor</keyword>
<keyword evidence="5" id="KW-1133">Transmembrane helix</keyword>
<accession>A0ABR2B088</accession>
<reference evidence="7 8" key="1">
    <citation type="journal article" date="2024" name="G3 (Bethesda)">
        <title>Genome assembly of Hibiscus sabdariffa L. provides insights into metabolisms of medicinal natural products.</title>
        <authorList>
            <person name="Kim T."/>
        </authorList>
    </citation>
    <scope>NUCLEOTIDE SEQUENCE [LARGE SCALE GENOMIC DNA]</scope>
    <source>
        <strain evidence="7">TK-2024</strain>
        <tissue evidence="7">Old leaves</tissue>
    </source>
</reference>
<dbReference type="Pfam" id="PF00560">
    <property type="entry name" value="LRR_1"/>
    <property type="match status" value="7"/>
</dbReference>
<dbReference type="InterPro" id="IPR001611">
    <property type="entry name" value="Leu-rich_rpt"/>
</dbReference>
<gene>
    <name evidence="7" type="ORF">V6N12_002259</name>
</gene>
<dbReference type="InterPro" id="IPR032675">
    <property type="entry name" value="LRR_dom_sf"/>
</dbReference>
<dbReference type="SUPFAM" id="SSF52058">
    <property type="entry name" value="L domain-like"/>
    <property type="match status" value="5"/>
</dbReference>